<keyword evidence="3" id="KW-1185">Reference proteome</keyword>
<keyword evidence="1" id="KW-0472">Membrane</keyword>
<evidence type="ECO:0000313" key="3">
    <source>
        <dbReference type="Proteomes" id="UP000049983"/>
    </source>
</evidence>
<dbReference type="RefSeq" id="WP_055112544.1">
    <property type="nucleotide sequence ID" value="NZ_CANKXR010000001.1"/>
</dbReference>
<keyword evidence="1" id="KW-0812">Transmembrane</keyword>
<feature type="transmembrane region" description="Helical" evidence="1">
    <location>
        <begin position="50"/>
        <end position="72"/>
    </location>
</feature>
<reference evidence="3" key="1">
    <citation type="submission" date="2015-07" db="EMBL/GenBank/DDBJ databases">
        <authorList>
            <person name="Rodrigo-Torres Lidia"/>
            <person name="Arahal R.David."/>
        </authorList>
    </citation>
    <scope>NUCLEOTIDE SEQUENCE [LARGE SCALE GENOMIC DNA]</scope>
    <source>
        <strain evidence="3">CECT 5096</strain>
    </source>
</reference>
<dbReference type="Proteomes" id="UP000049983">
    <property type="component" value="Unassembled WGS sequence"/>
</dbReference>
<accession>A0A0M7AFV7</accession>
<organism evidence="2 3">
    <name type="scientific">Roseibium album</name>
    <dbReference type="NCBI Taxonomy" id="311410"/>
    <lineage>
        <taxon>Bacteria</taxon>
        <taxon>Pseudomonadati</taxon>
        <taxon>Pseudomonadota</taxon>
        <taxon>Alphaproteobacteria</taxon>
        <taxon>Hyphomicrobiales</taxon>
        <taxon>Stappiaceae</taxon>
        <taxon>Roseibium</taxon>
    </lineage>
</organism>
<dbReference type="AlphaFoldDB" id="A0A0M7AFV7"/>
<dbReference type="OrthoDB" id="7679516at2"/>
<keyword evidence="1" id="KW-1133">Transmembrane helix</keyword>
<name>A0A0M7AFV7_9HYPH</name>
<sequence>MLVAVVLVAEVLVVVWFAIFSVMLVSMYLDSRQMELPRLDTAGRTLIGSAKLAFVTGMLALVVLTVVELPVFG</sequence>
<dbReference type="EMBL" id="CXWC01000011">
    <property type="protein sequence ID" value="CTQ72514.1"/>
    <property type="molecule type" value="Genomic_DNA"/>
</dbReference>
<dbReference type="STRING" id="311410.LA5095_00124"/>
<evidence type="ECO:0000313" key="2">
    <source>
        <dbReference type="EMBL" id="CTQ72514.1"/>
    </source>
</evidence>
<gene>
    <name evidence="2" type="ORF">LA5096_03265</name>
</gene>
<evidence type="ECO:0000256" key="1">
    <source>
        <dbReference type="SAM" id="Phobius"/>
    </source>
</evidence>
<dbReference type="GeneID" id="97670615"/>
<protein>
    <submittedName>
        <fullName evidence="2">Uncharacterized protein</fullName>
    </submittedName>
</protein>
<proteinExistence type="predicted"/>
<feature type="transmembrane region" description="Helical" evidence="1">
    <location>
        <begin position="6"/>
        <end position="29"/>
    </location>
</feature>